<evidence type="ECO:0000256" key="1">
    <source>
        <dbReference type="SAM" id="MobiDB-lite"/>
    </source>
</evidence>
<sequence>MKIRFVTKKLIIAASLGAAAMLLISGVAFYFLYKSNVEKQEELRQNYKDKLAELEYTTEQSELVYTLNTDVDKGQLIHKSMVQPSLVPKNAVPADAMTDVQFGASKYYAKANYKMSQPVAESLFYIGENLTKDIRSVEYAAIELPSRIQKDEYVDVRIQFPTGEDFIVFSKKKVVDTQGLTLWLENDEGEIQSMSSAMVDAYLNAGKLYALRYVDGETQEKAEITYPVNKAVLERIKVDPNIVDIAKLNLEKQNREALELNLQALDKAKAEELRSKESQQKSLKEQEDKERLLNSVNEDANAELDPSGVINEEYGE</sequence>
<keyword evidence="3" id="KW-0614">Plasmid</keyword>
<organism evidence="3">
    <name type="scientific">Lysinibacillus sphaericus</name>
    <name type="common">Bacillus sphaericus</name>
    <dbReference type="NCBI Taxonomy" id="1421"/>
    <lineage>
        <taxon>Bacteria</taxon>
        <taxon>Bacillati</taxon>
        <taxon>Bacillota</taxon>
        <taxon>Bacilli</taxon>
        <taxon>Bacillales</taxon>
        <taxon>Bacillaceae</taxon>
        <taxon>Lysinibacillus</taxon>
    </lineage>
</organism>
<keyword evidence="2" id="KW-1133">Transmembrane helix</keyword>
<keyword evidence="2" id="KW-0472">Membrane</keyword>
<protein>
    <recommendedName>
        <fullName evidence="4">SAF domain-containing protein</fullName>
    </recommendedName>
</protein>
<evidence type="ECO:0000313" key="3">
    <source>
        <dbReference type="EMBL" id="QIS31168.1"/>
    </source>
</evidence>
<feature type="compositionally biased region" description="Basic and acidic residues" evidence="1">
    <location>
        <begin position="271"/>
        <end position="292"/>
    </location>
</feature>
<feature type="transmembrane region" description="Helical" evidence="2">
    <location>
        <begin position="12"/>
        <end position="33"/>
    </location>
</feature>
<evidence type="ECO:0008006" key="4">
    <source>
        <dbReference type="Google" id="ProtNLM"/>
    </source>
</evidence>
<reference evidence="3" key="1">
    <citation type="submission" date="2020-02" db="EMBL/GenBank/DDBJ databases">
        <authorList>
            <person name="Hu X."/>
            <person name="Yuan Z."/>
            <person name="Cheng J."/>
            <person name="Geng P."/>
        </authorList>
    </citation>
    <scope>NUCLEOTIDE SEQUENCE</scope>
    <source>
        <strain evidence="3">SSII-1</strain>
        <plasmid evidence="3">pSSII-1</plasmid>
    </source>
</reference>
<keyword evidence="2" id="KW-0812">Transmembrane</keyword>
<feature type="region of interest" description="Disordered" evidence="1">
    <location>
        <begin position="271"/>
        <end position="316"/>
    </location>
</feature>
<accession>A0A6G9ZZM2</accession>
<name>A0A6G9ZZM2_LYSSH</name>
<geneLocation type="plasmid" evidence="3">
    <name>pSSII-1</name>
</geneLocation>
<dbReference type="EMBL" id="MT075580">
    <property type="protein sequence ID" value="QIS31168.1"/>
    <property type="molecule type" value="Genomic_DNA"/>
</dbReference>
<evidence type="ECO:0000256" key="2">
    <source>
        <dbReference type="SAM" id="Phobius"/>
    </source>
</evidence>
<dbReference type="AlphaFoldDB" id="A0A6G9ZZM2"/>
<proteinExistence type="predicted"/>
<dbReference type="RefSeq" id="WP_012291819.1">
    <property type="nucleotide sequence ID" value="NZ_CP014644.1"/>
</dbReference>